<evidence type="ECO:0000313" key="4">
    <source>
        <dbReference type="Proteomes" id="UP000037136"/>
    </source>
</evidence>
<keyword evidence="4" id="KW-1185">Reference proteome</keyword>
<keyword evidence="2" id="KW-0472">Membrane</keyword>
<feature type="compositionally biased region" description="Low complexity" evidence="1">
    <location>
        <begin position="33"/>
        <end position="42"/>
    </location>
</feature>
<sequence length="377" mass="41768">MSTGVGEESIPRQPTSRLSMSSRAPPFSVQAPTTAAASATSTQLENGRDQATDAWPASYHYYKDGSERKPLRAVANPVDDVDNFLEAQFSLGRLNGMLKHLWFAGSRRPAMQLHFQVAMGRQIVLADRMDLHLLWDSTGRLFMKPLPTFLLSPSDSPTSAGKDEALLLRCSETARSVALGFLYTYACLICSETDFHMANQMYLLPRKDDDSTIKWTAWKKLAREILRMHDVEKVHPRFQRAELRMSRLNTIHRLTGLSAFDPDVSSWNNYSSLFLDNLTWISAATILIALVLTAMQVGLATDRLKGDQGFQRASYGFTVFAILGPMCAFGLVVLAALLNLTMDLPVLFRDMRALARASVHGRGHQRGTGGTSSGLPP</sequence>
<dbReference type="OrthoDB" id="5086500at2759"/>
<feature type="compositionally biased region" description="Polar residues" evidence="1">
    <location>
        <begin position="12"/>
        <end position="22"/>
    </location>
</feature>
<keyword evidence="2" id="KW-1133">Transmembrane helix</keyword>
<feature type="transmembrane region" description="Helical" evidence="2">
    <location>
        <begin position="313"/>
        <end position="338"/>
    </location>
</feature>
<name>A0A2A9PIN4_OPHUN</name>
<proteinExistence type="predicted"/>
<dbReference type="PANTHER" id="PTHR34414:SF1">
    <property type="entry name" value="SUBTILISIN-LIKE SERINE PROTEASE"/>
    <property type="match status" value="1"/>
</dbReference>
<gene>
    <name evidence="3" type="ORF">XA68_18282</name>
</gene>
<dbReference type="Pfam" id="PF20246">
    <property type="entry name" value="DUF6601"/>
    <property type="match status" value="1"/>
</dbReference>
<keyword evidence="2" id="KW-0812">Transmembrane</keyword>
<feature type="transmembrane region" description="Helical" evidence="2">
    <location>
        <begin position="278"/>
        <end position="301"/>
    </location>
</feature>
<accession>A0A2A9PIN4</accession>
<reference evidence="3 4" key="2">
    <citation type="journal article" date="2017" name="Sci. Rep.">
        <title>Ant-infecting Ophiocordyceps genomes reveal a high diversity of potential behavioral manipulation genes and a possible major role for enterotoxins.</title>
        <authorList>
            <person name="de Bekker C."/>
            <person name="Ohm R.A."/>
            <person name="Evans H.C."/>
            <person name="Brachmann A."/>
            <person name="Hughes D.P."/>
        </authorList>
    </citation>
    <scope>NUCLEOTIDE SEQUENCE [LARGE SCALE GENOMIC DNA]</scope>
    <source>
        <strain evidence="3 4">SC16a</strain>
    </source>
</reference>
<evidence type="ECO:0000313" key="3">
    <source>
        <dbReference type="EMBL" id="PFH61074.1"/>
    </source>
</evidence>
<feature type="region of interest" description="Disordered" evidence="1">
    <location>
        <begin position="1"/>
        <end position="49"/>
    </location>
</feature>
<dbReference type="EMBL" id="LAZP02000091">
    <property type="protein sequence ID" value="PFH61074.1"/>
    <property type="molecule type" value="Genomic_DNA"/>
</dbReference>
<organism evidence="3 4">
    <name type="scientific">Ophiocordyceps unilateralis</name>
    <name type="common">Zombie-ant fungus</name>
    <name type="synonym">Torrubia unilateralis</name>
    <dbReference type="NCBI Taxonomy" id="268505"/>
    <lineage>
        <taxon>Eukaryota</taxon>
        <taxon>Fungi</taxon>
        <taxon>Dikarya</taxon>
        <taxon>Ascomycota</taxon>
        <taxon>Pezizomycotina</taxon>
        <taxon>Sordariomycetes</taxon>
        <taxon>Hypocreomycetidae</taxon>
        <taxon>Hypocreales</taxon>
        <taxon>Ophiocordycipitaceae</taxon>
        <taxon>Ophiocordyceps</taxon>
    </lineage>
</organism>
<dbReference type="AlphaFoldDB" id="A0A2A9PIN4"/>
<evidence type="ECO:0000256" key="1">
    <source>
        <dbReference type="SAM" id="MobiDB-lite"/>
    </source>
</evidence>
<evidence type="ECO:0000256" key="2">
    <source>
        <dbReference type="SAM" id="Phobius"/>
    </source>
</evidence>
<dbReference type="InterPro" id="IPR046536">
    <property type="entry name" value="DUF6601"/>
</dbReference>
<reference evidence="3 4" key="1">
    <citation type="journal article" date="2015" name="BMC Genomics">
        <title>Gene expression during zombie ant biting behavior reflects the complexity underlying fungal parasitic behavioral manipulation.</title>
        <authorList>
            <person name="de Bekker C."/>
            <person name="Ohm R.A."/>
            <person name="Loreto R.G."/>
            <person name="Sebastian A."/>
            <person name="Albert I."/>
            <person name="Merrow M."/>
            <person name="Brachmann A."/>
            <person name="Hughes D.P."/>
        </authorList>
    </citation>
    <scope>NUCLEOTIDE SEQUENCE [LARGE SCALE GENOMIC DNA]</scope>
    <source>
        <strain evidence="3 4">SC16a</strain>
    </source>
</reference>
<protein>
    <submittedName>
        <fullName evidence="3">Uncharacterized protein</fullName>
    </submittedName>
</protein>
<dbReference type="Proteomes" id="UP000037136">
    <property type="component" value="Unassembled WGS sequence"/>
</dbReference>
<dbReference type="PANTHER" id="PTHR34414">
    <property type="entry name" value="HET DOMAIN-CONTAINING PROTEIN-RELATED"/>
    <property type="match status" value="1"/>
</dbReference>
<dbReference type="STRING" id="268505.A0A2A9PIN4"/>
<comment type="caution">
    <text evidence="3">The sequence shown here is derived from an EMBL/GenBank/DDBJ whole genome shotgun (WGS) entry which is preliminary data.</text>
</comment>